<evidence type="ECO:0000313" key="1">
    <source>
        <dbReference type="EMBL" id="HIS35942.1"/>
    </source>
</evidence>
<proteinExistence type="predicted"/>
<name>A0A9D1JME1_9BACT</name>
<reference evidence="1" key="1">
    <citation type="submission" date="2020-10" db="EMBL/GenBank/DDBJ databases">
        <authorList>
            <person name="Gilroy R."/>
        </authorList>
    </citation>
    <scope>NUCLEOTIDE SEQUENCE</scope>
    <source>
        <strain evidence="1">6276</strain>
    </source>
</reference>
<evidence type="ECO:0000313" key="2">
    <source>
        <dbReference type="Proteomes" id="UP000823928"/>
    </source>
</evidence>
<dbReference type="EMBL" id="DVIU01000101">
    <property type="protein sequence ID" value="HIS35942.1"/>
    <property type="molecule type" value="Genomic_DNA"/>
</dbReference>
<reference evidence="1" key="2">
    <citation type="journal article" date="2021" name="PeerJ">
        <title>Extensive microbial diversity within the chicken gut microbiome revealed by metagenomics and culture.</title>
        <authorList>
            <person name="Gilroy R."/>
            <person name="Ravi A."/>
            <person name="Getino M."/>
            <person name="Pursley I."/>
            <person name="Horton D.L."/>
            <person name="Alikhan N.F."/>
            <person name="Baker D."/>
            <person name="Gharbi K."/>
            <person name="Hall N."/>
            <person name="Watson M."/>
            <person name="Adriaenssens E.M."/>
            <person name="Foster-Nyarko E."/>
            <person name="Jarju S."/>
            <person name="Secka A."/>
            <person name="Antonio M."/>
            <person name="Oren A."/>
            <person name="Chaudhuri R.R."/>
            <person name="La Ragione R."/>
            <person name="Hildebrand F."/>
            <person name="Pallen M.J."/>
        </authorList>
    </citation>
    <scope>NUCLEOTIDE SEQUENCE</scope>
    <source>
        <strain evidence="1">6276</strain>
    </source>
</reference>
<protein>
    <submittedName>
        <fullName evidence="1">Uncharacterized protein</fullName>
    </submittedName>
</protein>
<dbReference type="AlphaFoldDB" id="A0A9D1JME1"/>
<gene>
    <name evidence="1" type="ORF">IAC10_04850</name>
</gene>
<accession>A0A9D1JME1</accession>
<organism evidence="1 2">
    <name type="scientific">Candidatus Scatousia excrementigallinarum</name>
    <dbReference type="NCBI Taxonomy" id="2840935"/>
    <lineage>
        <taxon>Bacteria</taxon>
        <taxon>Candidatus Scatousia</taxon>
    </lineage>
</organism>
<comment type="caution">
    <text evidence="1">The sequence shown here is derived from an EMBL/GenBank/DDBJ whole genome shotgun (WGS) entry which is preliminary data.</text>
</comment>
<dbReference type="Proteomes" id="UP000823928">
    <property type="component" value="Unassembled WGS sequence"/>
</dbReference>
<sequence>MFKHLKDAIKQLAQSAVAIAEKTLGSSTGQLKKKMAIDYVTSKLPVPSFLKSFIAVLLSGFIDDSIEFAVEYMNSLNQKTDGETYE</sequence>